<dbReference type="Proteomes" id="UP000599523">
    <property type="component" value="Unassembled WGS sequence"/>
</dbReference>
<evidence type="ECO:0000313" key="3">
    <source>
        <dbReference type="Proteomes" id="UP000599523"/>
    </source>
</evidence>
<gene>
    <name evidence="2" type="ORF">GPA21_03150</name>
</gene>
<dbReference type="RefSeq" id="WP_168986759.1">
    <property type="nucleotide sequence ID" value="NZ_CAWPHM010000022.1"/>
</dbReference>
<evidence type="ECO:0000313" key="2">
    <source>
        <dbReference type="EMBL" id="NMG01969.1"/>
    </source>
</evidence>
<feature type="chain" id="PRO_5037379052" description="Lipoprotein" evidence="1">
    <location>
        <begin position="22"/>
        <end position="217"/>
    </location>
</feature>
<keyword evidence="1" id="KW-0732">Signal</keyword>
<proteinExistence type="predicted"/>
<name>A0A972F5Y4_9RHOO</name>
<feature type="signal peptide" evidence="1">
    <location>
        <begin position="1"/>
        <end position="21"/>
    </location>
</feature>
<evidence type="ECO:0008006" key="4">
    <source>
        <dbReference type="Google" id="ProtNLM"/>
    </source>
</evidence>
<organism evidence="2 3">
    <name type="scientific">Azoarcus taiwanensis</name>
    <dbReference type="NCBI Taxonomy" id="666964"/>
    <lineage>
        <taxon>Bacteria</taxon>
        <taxon>Pseudomonadati</taxon>
        <taxon>Pseudomonadota</taxon>
        <taxon>Betaproteobacteria</taxon>
        <taxon>Rhodocyclales</taxon>
        <taxon>Zoogloeaceae</taxon>
        <taxon>Azoarcus</taxon>
    </lineage>
</organism>
<protein>
    <recommendedName>
        <fullName evidence="4">Lipoprotein</fullName>
    </recommendedName>
</protein>
<evidence type="ECO:0000256" key="1">
    <source>
        <dbReference type="SAM" id="SignalP"/>
    </source>
</evidence>
<dbReference type="AlphaFoldDB" id="A0A972F5Y4"/>
<keyword evidence="3" id="KW-1185">Reference proteome</keyword>
<dbReference type="EMBL" id="WTVM01000011">
    <property type="protein sequence ID" value="NMG01969.1"/>
    <property type="molecule type" value="Genomic_DNA"/>
</dbReference>
<accession>A0A972F5Y4</accession>
<reference evidence="2" key="1">
    <citation type="submission" date="2019-12" db="EMBL/GenBank/DDBJ databases">
        <title>Comparative genomics gives insights into the taxonomy of the Azoarcus-Aromatoleum group and reveals separate origins of nif in the plant-associated Azoarcus and non-plant-associated Aromatoleum sub-groups.</title>
        <authorList>
            <person name="Lafos M."/>
            <person name="Maluk M."/>
            <person name="Batista M."/>
            <person name="Junghare M."/>
            <person name="Carmona M."/>
            <person name="Faoro H."/>
            <person name="Cruz L.M."/>
            <person name="Battistoni F."/>
            <person name="De Souza E."/>
            <person name="Pedrosa F."/>
            <person name="Chen W.-M."/>
            <person name="Poole P.S."/>
            <person name="Dixon R.A."/>
            <person name="James E.K."/>
        </authorList>
    </citation>
    <scope>NUCLEOTIDE SEQUENCE</scope>
    <source>
        <strain evidence="2">NSC3</strain>
    </source>
</reference>
<comment type="caution">
    <text evidence="2">The sequence shown here is derived from an EMBL/GenBank/DDBJ whole genome shotgun (WGS) entry which is preliminary data.</text>
</comment>
<sequence length="217" mass="24271">MNRLLHVLVLFLALQAGATSAQGVMTFDGCVDSRGQQVRSILDETLDVTFDSRLEDGRAVIRYNPAVLPRLGAQTRMFLFAYECARLNLGMAPEAPRMLADARRADCWAVTTLLRAGHLSQSDIETVQDQLSFSLDEWMLVPEPPRGFDLQACYRESAARPSLLHPAASQNDWNTCTRRCGDTLFACQRRVCGGGECEPCMPAYRECVAECEFRFPR</sequence>